<sequence>MQSRISTIEVTLLIIPVPRKSFQVAHEKIKGAAVFHPKYQPETTNPKVKRRYLLHRLWSSDLPVMTAFLMNPSAADELVGDDTVDYIVRYAKHNGGVLEATVAVQQKAASWSCLHGPFHSGMGNRNLSQNPH</sequence>
<keyword evidence="2" id="KW-1185">Reference proteome</keyword>
<proteinExistence type="predicted"/>
<gene>
    <name evidence="1" type="ORF">FPZ49_25650</name>
</gene>
<reference evidence="1 2" key="1">
    <citation type="submission" date="2019-07" db="EMBL/GenBank/DDBJ databases">
        <authorList>
            <person name="Kim J."/>
        </authorList>
    </citation>
    <scope>NUCLEOTIDE SEQUENCE [LARGE SCALE GENOMIC DNA]</scope>
    <source>
        <strain evidence="1 2">JC52</strain>
    </source>
</reference>
<dbReference type="Pfam" id="PF07799">
    <property type="entry name" value="DUF1643"/>
    <property type="match status" value="1"/>
</dbReference>
<dbReference type="InterPro" id="IPR012441">
    <property type="entry name" value="DUF1643"/>
</dbReference>
<name>A0A559K4Y2_9BACL</name>
<dbReference type="EMBL" id="VNJI01000042">
    <property type="protein sequence ID" value="TVY07167.1"/>
    <property type="molecule type" value="Genomic_DNA"/>
</dbReference>
<comment type="caution">
    <text evidence="1">The sequence shown here is derived from an EMBL/GenBank/DDBJ whole genome shotgun (WGS) entry which is preliminary data.</text>
</comment>
<protein>
    <submittedName>
        <fullName evidence="1">DUF1643 domain-containing protein</fullName>
    </submittedName>
</protein>
<organism evidence="1 2">
    <name type="scientific">Paenibacillus cremeus</name>
    <dbReference type="NCBI Taxonomy" id="2163881"/>
    <lineage>
        <taxon>Bacteria</taxon>
        <taxon>Bacillati</taxon>
        <taxon>Bacillota</taxon>
        <taxon>Bacilli</taxon>
        <taxon>Bacillales</taxon>
        <taxon>Paenibacillaceae</taxon>
        <taxon>Paenibacillus</taxon>
    </lineage>
</organism>
<dbReference type="Proteomes" id="UP000317036">
    <property type="component" value="Unassembled WGS sequence"/>
</dbReference>
<accession>A0A559K4Y2</accession>
<dbReference type="OrthoDB" id="9807577at2"/>
<evidence type="ECO:0000313" key="2">
    <source>
        <dbReference type="Proteomes" id="UP000317036"/>
    </source>
</evidence>
<dbReference type="AlphaFoldDB" id="A0A559K4Y2"/>
<evidence type="ECO:0000313" key="1">
    <source>
        <dbReference type="EMBL" id="TVY07167.1"/>
    </source>
</evidence>